<dbReference type="Gene3D" id="3.30.565.10">
    <property type="entry name" value="Histidine kinase-like ATPase, C-terminal domain"/>
    <property type="match status" value="1"/>
</dbReference>
<comment type="caution">
    <text evidence="7">The sequence shown here is derived from an EMBL/GenBank/DDBJ whole genome shotgun (WGS) entry which is preliminary data.</text>
</comment>
<dbReference type="SUPFAM" id="SSF55874">
    <property type="entry name" value="ATPase domain of HSP90 chaperone/DNA topoisomerase II/histidine kinase"/>
    <property type="match status" value="1"/>
</dbReference>
<protein>
    <recommendedName>
        <fullName evidence="2">histidine kinase</fullName>
        <ecNumber evidence="2">2.7.13.3</ecNumber>
    </recommendedName>
</protein>
<dbReference type="Pfam" id="PF02518">
    <property type="entry name" value="HATPase_c"/>
    <property type="match status" value="1"/>
</dbReference>
<gene>
    <name evidence="7" type="ORF">LEP1GSC179_1276</name>
</gene>
<dbReference type="InterPro" id="IPR000014">
    <property type="entry name" value="PAS"/>
</dbReference>
<dbReference type="PANTHER" id="PTHR43065:SF23">
    <property type="entry name" value="SENSOR HISTIDINE KINASE PDTAS"/>
    <property type="match status" value="1"/>
</dbReference>
<dbReference type="PROSITE" id="PS50110">
    <property type="entry name" value="RESPONSE_REGULATORY"/>
    <property type="match status" value="1"/>
</dbReference>
<evidence type="ECO:0000259" key="4">
    <source>
        <dbReference type="PROSITE" id="PS50109"/>
    </source>
</evidence>
<reference evidence="7" key="1">
    <citation type="submission" date="2012-10" db="EMBL/GenBank/DDBJ databases">
        <authorList>
            <person name="Harkins D.M."/>
            <person name="Durkin A.S."/>
            <person name="Brinkac L.M."/>
            <person name="Haft D.H."/>
            <person name="Selengut J.D."/>
            <person name="Sanka R."/>
            <person name="DePew J."/>
            <person name="Purushe J."/>
            <person name="Matthias M.A."/>
            <person name="Vinetz J.M."/>
            <person name="Sutton G.G."/>
            <person name="Nierman W.C."/>
            <person name="Fouts D.E."/>
        </authorList>
    </citation>
    <scope>NUCLEOTIDE SEQUENCE [LARGE SCALE GENOMIC DNA]</scope>
    <source>
        <strain evidence="7">MOR084</strain>
    </source>
</reference>
<dbReference type="InterPro" id="IPR003594">
    <property type="entry name" value="HATPase_dom"/>
</dbReference>
<dbReference type="InterPro" id="IPR001789">
    <property type="entry name" value="Sig_transdc_resp-reg_receiver"/>
</dbReference>
<evidence type="ECO:0000256" key="3">
    <source>
        <dbReference type="PROSITE-ProRule" id="PRU00169"/>
    </source>
</evidence>
<dbReference type="SMART" id="SM00387">
    <property type="entry name" value="HATPase_c"/>
    <property type="match status" value="1"/>
</dbReference>
<feature type="domain" description="Response regulatory" evidence="5">
    <location>
        <begin position="7"/>
        <end position="124"/>
    </location>
</feature>
<dbReference type="NCBIfam" id="TIGR00229">
    <property type="entry name" value="sensory_box"/>
    <property type="match status" value="1"/>
</dbReference>
<dbReference type="EC" id="2.7.13.3" evidence="2"/>
<feature type="domain" description="Histidine kinase" evidence="4">
    <location>
        <begin position="278"/>
        <end position="476"/>
    </location>
</feature>
<evidence type="ECO:0000313" key="8">
    <source>
        <dbReference type="Proteomes" id="UP000006329"/>
    </source>
</evidence>
<dbReference type="Gene3D" id="3.30.450.20">
    <property type="entry name" value="PAS domain"/>
    <property type="match status" value="1"/>
</dbReference>
<accession>A0A0E2BJJ1</accession>
<dbReference type="InterPro" id="IPR036890">
    <property type="entry name" value="HATPase_C_sf"/>
</dbReference>
<dbReference type="InterPro" id="IPR005467">
    <property type="entry name" value="His_kinase_dom"/>
</dbReference>
<dbReference type="PROSITE" id="PS50109">
    <property type="entry name" value="HIS_KIN"/>
    <property type="match status" value="1"/>
</dbReference>
<dbReference type="GO" id="GO:0000160">
    <property type="term" value="P:phosphorelay signal transduction system"/>
    <property type="evidence" value="ECO:0007669"/>
    <property type="project" value="InterPro"/>
</dbReference>
<dbReference type="SMART" id="SM00091">
    <property type="entry name" value="PAS"/>
    <property type="match status" value="1"/>
</dbReference>
<sequence>MFKDTFSVLLIEDSNADYRLIQEYLDESQSPSFRISRSADFSAGLSIISNENPDLVMLDLSLPDCAGLDALSEIKRKFPRIPVIICSGAEDKEITVNALQIGAQDYVYKGKFDSYSLSRSLVFAYERNRLALELEKKNVFEQENEERYRLFFQYNPHPAFLFEHDSFEILEVNRAVLEKYGYKEKDLIGKTILEIFEPSDFERVRREIISFKFGVNRASSFVHKKREGEELIVDTTVYKFRYRNQVLDLAVVTDITEMVRNRESILATLAEKDTLIQEIHHRVKNNMQIMVSLLNLQADNAMSRNLTAKELYGLLKDTESRVFSMSLVHNELYKSSNLSHVNFHSYLNMLLENLWNLYGVDQSIGYSVEARGLILSMNIAISLGLIVCELVTNAIKHAFSEGYQGMLRIAARTESGIVVVAIEDNGKGIPEEFVNMNHDTLGLQLVSILTKQIQGKLKLETLNPGTRFEVRFPEQK</sequence>
<dbReference type="CDD" id="cd00130">
    <property type="entry name" value="PAS"/>
    <property type="match status" value="1"/>
</dbReference>
<dbReference type="EMBL" id="AHON02000013">
    <property type="protein sequence ID" value="EKO35491.1"/>
    <property type="molecule type" value="Genomic_DNA"/>
</dbReference>
<dbReference type="Gene3D" id="3.40.50.2300">
    <property type="match status" value="1"/>
</dbReference>
<dbReference type="SMART" id="SM00448">
    <property type="entry name" value="REC"/>
    <property type="match status" value="1"/>
</dbReference>
<proteinExistence type="predicted"/>
<name>A0A0E2BJJ1_9LEPT</name>
<evidence type="ECO:0000313" key="7">
    <source>
        <dbReference type="EMBL" id="EKO35491.1"/>
    </source>
</evidence>
<dbReference type="InterPro" id="IPR011495">
    <property type="entry name" value="Sig_transdc_His_kin_sub2_dim/P"/>
</dbReference>
<organism evidence="7 8">
    <name type="scientific">Leptospira santarosai str. MOR084</name>
    <dbReference type="NCBI Taxonomy" id="1049984"/>
    <lineage>
        <taxon>Bacteria</taxon>
        <taxon>Pseudomonadati</taxon>
        <taxon>Spirochaetota</taxon>
        <taxon>Spirochaetia</taxon>
        <taxon>Leptospirales</taxon>
        <taxon>Leptospiraceae</taxon>
        <taxon>Leptospira</taxon>
    </lineage>
</organism>
<dbReference type="InterPro" id="IPR011006">
    <property type="entry name" value="CheY-like_superfamily"/>
</dbReference>
<dbReference type="PRINTS" id="PR00344">
    <property type="entry name" value="BCTRLSENSOR"/>
</dbReference>
<dbReference type="AlphaFoldDB" id="A0A0E2BJJ1"/>
<dbReference type="Pfam" id="PF13426">
    <property type="entry name" value="PAS_9"/>
    <property type="match status" value="1"/>
</dbReference>
<comment type="catalytic activity">
    <reaction evidence="1">
        <text>ATP + protein L-histidine = ADP + protein N-phospho-L-histidine.</text>
        <dbReference type="EC" id="2.7.13.3"/>
    </reaction>
</comment>
<dbReference type="PANTHER" id="PTHR43065">
    <property type="entry name" value="SENSOR HISTIDINE KINASE"/>
    <property type="match status" value="1"/>
</dbReference>
<dbReference type="CDD" id="cd00156">
    <property type="entry name" value="REC"/>
    <property type="match status" value="1"/>
</dbReference>
<dbReference type="SUPFAM" id="SSF55785">
    <property type="entry name" value="PYP-like sensor domain (PAS domain)"/>
    <property type="match status" value="1"/>
</dbReference>
<keyword evidence="3" id="KW-0597">Phosphoprotein</keyword>
<evidence type="ECO:0000259" key="6">
    <source>
        <dbReference type="PROSITE" id="PS50112"/>
    </source>
</evidence>
<dbReference type="InterPro" id="IPR004358">
    <property type="entry name" value="Sig_transdc_His_kin-like_C"/>
</dbReference>
<dbReference type="Pfam" id="PF00072">
    <property type="entry name" value="Response_reg"/>
    <property type="match status" value="1"/>
</dbReference>
<evidence type="ECO:0000256" key="2">
    <source>
        <dbReference type="ARBA" id="ARBA00012438"/>
    </source>
</evidence>
<dbReference type="Pfam" id="PF07568">
    <property type="entry name" value="HisKA_2"/>
    <property type="match status" value="1"/>
</dbReference>
<keyword evidence="8" id="KW-1185">Reference proteome</keyword>
<dbReference type="InterPro" id="IPR035965">
    <property type="entry name" value="PAS-like_dom_sf"/>
</dbReference>
<dbReference type="Proteomes" id="UP000006329">
    <property type="component" value="Unassembled WGS sequence"/>
</dbReference>
<dbReference type="SUPFAM" id="SSF52172">
    <property type="entry name" value="CheY-like"/>
    <property type="match status" value="1"/>
</dbReference>
<feature type="domain" description="PAS" evidence="6">
    <location>
        <begin position="144"/>
        <end position="208"/>
    </location>
</feature>
<dbReference type="RefSeq" id="WP_004484312.1">
    <property type="nucleotide sequence ID" value="NZ_AHON02000013.1"/>
</dbReference>
<evidence type="ECO:0000259" key="5">
    <source>
        <dbReference type="PROSITE" id="PS50110"/>
    </source>
</evidence>
<dbReference type="PROSITE" id="PS50112">
    <property type="entry name" value="PAS"/>
    <property type="match status" value="1"/>
</dbReference>
<dbReference type="GO" id="GO:0004673">
    <property type="term" value="F:protein histidine kinase activity"/>
    <property type="evidence" value="ECO:0007669"/>
    <property type="project" value="UniProtKB-EC"/>
</dbReference>
<evidence type="ECO:0000256" key="1">
    <source>
        <dbReference type="ARBA" id="ARBA00000085"/>
    </source>
</evidence>
<feature type="modified residue" description="4-aspartylphosphate" evidence="3">
    <location>
        <position position="59"/>
    </location>
</feature>